<dbReference type="AlphaFoldDB" id="A0A3L9M9N8"/>
<dbReference type="GO" id="GO:0032259">
    <property type="term" value="P:methylation"/>
    <property type="evidence" value="ECO:0007669"/>
    <property type="project" value="UniProtKB-KW"/>
</dbReference>
<reference evidence="7 8" key="1">
    <citation type="submission" date="2018-10" db="EMBL/GenBank/DDBJ databases">
        <authorList>
            <person name="Chen X."/>
        </authorList>
    </citation>
    <scope>NUCLEOTIDE SEQUENCE [LARGE SCALE GENOMIC DNA]</scope>
    <source>
        <strain evidence="7 8">YIM 102668</strain>
    </source>
</reference>
<sequence>MTIQDINNRFSEELQNLYDSSEIQAIFRYYIEIRLNIIDSFLFNDDKMDFEIKTFEEDLLQLKDGKPVQQIVGRAFFYDFFFRVNEYTLIPRPETEELIYLISEQYNKDQTLNVIDLGTGSGCIPITIKKILPQAAVSAIDISTEALAIAKQNAEELNAPINFIQQDLLEEFYLNQKFDIIISNPPYIRELEKAEMHENVLNHEPHLALFVSDEDPLIFYRRVAEIGLNHLTENGKIFCEINQYLGAETKKMFEKYYKKVILHQDISGNDRMLEVYN</sequence>
<dbReference type="PROSITE" id="PS00092">
    <property type="entry name" value="N6_MTASE"/>
    <property type="match status" value="1"/>
</dbReference>
<evidence type="ECO:0000313" key="7">
    <source>
        <dbReference type="EMBL" id="RLZ09775.1"/>
    </source>
</evidence>
<dbReference type="Proteomes" id="UP000275348">
    <property type="component" value="Unassembled WGS sequence"/>
</dbReference>
<evidence type="ECO:0000256" key="2">
    <source>
        <dbReference type="ARBA" id="ARBA00022603"/>
    </source>
</evidence>
<proteinExistence type="predicted"/>
<dbReference type="InterPro" id="IPR002052">
    <property type="entry name" value="DNA_methylase_N6_adenine_CS"/>
</dbReference>
<dbReference type="EC" id="2.1.1.297" evidence="1"/>
<feature type="domain" description="Methyltransferase small" evidence="6">
    <location>
        <begin position="106"/>
        <end position="196"/>
    </location>
</feature>
<dbReference type="SUPFAM" id="SSF53335">
    <property type="entry name" value="S-adenosyl-L-methionine-dependent methyltransferases"/>
    <property type="match status" value="1"/>
</dbReference>
<dbReference type="Gene3D" id="3.40.50.150">
    <property type="entry name" value="Vaccinia Virus protein VP39"/>
    <property type="match status" value="1"/>
</dbReference>
<evidence type="ECO:0000313" key="8">
    <source>
        <dbReference type="Proteomes" id="UP000275348"/>
    </source>
</evidence>
<dbReference type="InterPro" id="IPR004556">
    <property type="entry name" value="HemK-like"/>
</dbReference>
<keyword evidence="8" id="KW-1185">Reference proteome</keyword>
<dbReference type="NCBIfam" id="TIGR00536">
    <property type="entry name" value="hemK_fam"/>
    <property type="match status" value="1"/>
</dbReference>
<dbReference type="EMBL" id="RDOJ01000009">
    <property type="protein sequence ID" value="RLZ09775.1"/>
    <property type="molecule type" value="Genomic_DNA"/>
</dbReference>
<protein>
    <recommendedName>
        <fullName evidence="1">peptide chain release factor N(5)-glutamine methyltransferase</fullName>
        <ecNumber evidence="1">2.1.1.297</ecNumber>
    </recommendedName>
</protein>
<dbReference type="GO" id="GO:0003676">
    <property type="term" value="F:nucleic acid binding"/>
    <property type="evidence" value="ECO:0007669"/>
    <property type="project" value="InterPro"/>
</dbReference>
<comment type="caution">
    <text evidence="7">The sequence shown here is derived from an EMBL/GenBank/DDBJ whole genome shotgun (WGS) entry which is preliminary data.</text>
</comment>
<dbReference type="PANTHER" id="PTHR18895">
    <property type="entry name" value="HEMK METHYLTRANSFERASE"/>
    <property type="match status" value="1"/>
</dbReference>
<organism evidence="7 8">
    <name type="scientific">Faecalibacter macacae</name>
    <dbReference type="NCBI Taxonomy" id="1859289"/>
    <lineage>
        <taxon>Bacteria</taxon>
        <taxon>Pseudomonadati</taxon>
        <taxon>Bacteroidota</taxon>
        <taxon>Flavobacteriia</taxon>
        <taxon>Flavobacteriales</taxon>
        <taxon>Weeksellaceae</taxon>
        <taxon>Faecalibacter</taxon>
    </lineage>
</organism>
<accession>A0A3L9M9N8</accession>
<comment type="catalytic activity">
    <reaction evidence="5">
        <text>L-glutaminyl-[peptide chain release factor] + S-adenosyl-L-methionine = N(5)-methyl-L-glutaminyl-[peptide chain release factor] + S-adenosyl-L-homocysteine + H(+)</text>
        <dbReference type="Rhea" id="RHEA:42896"/>
        <dbReference type="Rhea" id="RHEA-COMP:10271"/>
        <dbReference type="Rhea" id="RHEA-COMP:10272"/>
        <dbReference type="ChEBI" id="CHEBI:15378"/>
        <dbReference type="ChEBI" id="CHEBI:30011"/>
        <dbReference type="ChEBI" id="CHEBI:57856"/>
        <dbReference type="ChEBI" id="CHEBI:59789"/>
        <dbReference type="ChEBI" id="CHEBI:61891"/>
        <dbReference type="EC" id="2.1.1.297"/>
    </reaction>
</comment>
<keyword evidence="2 7" id="KW-0489">Methyltransferase</keyword>
<evidence type="ECO:0000256" key="3">
    <source>
        <dbReference type="ARBA" id="ARBA00022679"/>
    </source>
</evidence>
<dbReference type="OrthoDB" id="9800643at2"/>
<keyword evidence="3 7" id="KW-0808">Transferase</keyword>
<dbReference type="RefSeq" id="WP_121934728.1">
    <property type="nucleotide sequence ID" value="NZ_RDOJ01000009.1"/>
</dbReference>
<dbReference type="Pfam" id="PF05175">
    <property type="entry name" value="MTS"/>
    <property type="match status" value="1"/>
</dbReference>
<evidence type="ECO:0000259" key="6">
    <source>
        <dbReference type="Pfam" id="PF05175"/>
    </source>
</evidence>
<dbReference type="InterPro" id="IPR007848">
    <property type="entry name" value="Small_mtfrase_dom"/>
</dbReference>
<dbReference type="InterPro" id="IPR019874">
    <property type="entry name" value="RF_methyltr_PrmC"/>
</dbReference>
<dbReference type="CDD" id="cd02440">
    <property type="entry name" value="AdoMet_MTases"/>
    <property type="match status" value="1"/>
</dbReference>
<dbReference type="InterPro" id="IPR029063">
    <property type="entry name" value="SAM-dependent_MTases_sf"/>
</dbReference>
<dbReference type="InterPro" id="IPR050320">
    <property type="entry name" value="N5-glutamine_MTase"/>
</dbReference>
<name>A0A3L9M9N8_9FLAO</name>
<evidence type="ECO:0000256" key="5">
    <source>
        <dbReference type="ARBA" id="ARBA00048391"/>
    </source>
</evidence>
<dbReference type="PANTHER" id="PTHR18895:SF74">
    <property type="entry name" value="MTRF1L RELEASE FACTOR GLUTAMINE METHYLTRANSFERASE"/>
    <property type="match status" value="1"/>
</dbReference>
<evidence type="ECO:0000256" key="1">
    <source>
        <dbReference type="ARBA" id="ARBA00012771"/>
    </source>
</evidence>
<gene>
    <name evidence="7" type="primary">prmC</name>
    <name evidence="7" type="ORF">EAH69_08285</name>
</gene>
<dbReference type="GO" id="GO:0102559">
    <property type="term" value="F:peptide chain release factor N(5)-glutamine methyltransferase activity"/>
    <property type="evidence" value="ECO:0007669"/>
    <property type="project" value="UniProtKB-EC"/>
</dbReference>
<keyword evidence="4" id="KW-0949">S-adenosyl-L-methionine</keyword>
<dbReference type="NCBIfam" id="TIGR03534">
    <property type="entry name" value="RF_mod_PrmC"/>
    <property type="match status" value="1"/>
</dbReference>
<evidence type="ECO:0000256" key="4">
    <source>
        <dbReference type="ARBA" id="ARBA00022691"/>
    </source>
</evidence>